<evidence type="ECO:0000256" key="1">
    <source>
        <dbReference type="ARBA" id="ARBA00004117"/>
    </source>
</evidence>
<dbReference type="Pfam" id="PF02154">
    <property type="entry name" value="FliM"/>
    <property type="match status" value="1"/>
</dbReference>
<keyword evidence="13" id="KW-1185">Reference proteome</keyword>
<evidence type="ECO:0000256" key="6">
    <source>
        <dbReference type="ARBA" id="ARBA00022500"/>
    </source>
</evidence>
<accession>A0A140LAP6</accession>
<gene>
    <name evidence="12" type="primary">fliM</name>
    <name evidence="12" type="ORF">AN618_09910</name>
</gene>
<evidence type="ECO:0000256" key="4">
    <source>
        <dbReference type="ARBA" id="ARBA00021898"/>
    </source>
</evidence>
<keyword evidence="12" id="KW-0969">Cilium</keyword>
<keyword evidence="7" id="KW-0283">Flagellar rotation</keyword>
<dbReference type="RefSeq" id="WP_066352772.1">
    <property type="nucleotide sequence ID" value="NZ_LOED01000009.1"/>
</dbReference>
<keyword evidence="12" id="KW-0282">Flagellum</keyword>
<dbReference type="PRINTS" id="PR00955">
    <property type="entry name" value="FLGMOTORFLIM"/>
</dbReference>
<organism evidence="12 13">
    <name type="scientific">Fervidicola ferrireducens</name>
    <dbReference type="NCBI Taxonomy" id="520764"/>
    <lineage>
        <taxon>Bacteria</taxon>
        <taxon>Bacillati</taxon>
        <taxon>Bacillota</taxon>
        <taxon>Clostridia</taxon>
        <taxon>Thermosediminibacterales</taxon>
        <taxon>Thermosediminibacteraceae</taxon>
        <taxon>Fervidicola</taxon>
    </lineage>
</organism>
<evidence type="ECO:0000256" key="2">
    <source>
        <dbReference type="ARBA" id="ARBA00004202"/>
    </source>
</evidence>
<dbReference type="PATRIC" id="fig|520764.3.peg.1028"/>
<dbReference type="InterPro" id="IPR001543">
    <property type="entry name" value="FliN-like_C"/>
</dbReference>
<evidence type="ECO:0000256" key="3">
    <source>
        <dbReference type="ARBA" id="ARBA00011049"/>
    </source>
</evidence>
<evidence type="ECO:0000256" key="9">
    <source>
        <dbReference type="ARBA" id="ARBA00023143"/>
    </source>
</evidence>
<dbReference type="AlphaFoldDB" id="A0A140LAP6"/>
<dbReference type="InParanoid" id="A0A140LAP6"/>
<dbReference type="GO" id="GO:0009425">
    <property type="term" value="C:bacterial-type flagellum basal body"/>
    <property type="evidence" value="ECO:0007669"/>
    <property type="project" value="UniProtKB-SubCell"/>
</dbReference>
<dbReference type="GO" id="GO:0005886">
    <property type="term" value="C:plasma membrane"/>
    <property type="evidence" value="ECO:0007669"/>
    <property type="project" value="UniProtKB-SubCell"/>
</dbReference>
<dbReference type="GO" id="GO:0071978">
    <property type="term" value="P:bacterial-type flagellum-dependent swarming motility"/>
    <property type="evidence" value="ECO:0007669"/>
    <property type="project" value="TreeGrafter"/>
</dbReference>
<dbReference type="Pfam" id="PF01052">
    <property type="entry name" value="FliMN_C"/>
    <property type="match status" value="1"/>
</dbReference>
<dbReference type="Gene3D" id="3.40.1550.10">
    <property type="entry name" value="CheC-like"/>
    <property type="match status" value="1"/>
</dbReference>
<dbReference type="GO" id="GO:0050918">
    <property type="term" value="P:positive chemotaxis"/>
    <property type="evidence" value="ECO:0007669"/>
    <property type="project" value="TreeGrafter"/>
</dbReference>
<evidence type="ECO:0000256" key="10">
    <source>
        <dbReference type="NCBIfam" id="TIGR01397"/>
    </source>
</evidence>
<comment type="caution">
    <text evidence="12">The sequence shown here is derived from an EMBL/GenBank/DDBJ whole genome shotgun (WGS) entry which is preliminary data.</text>
</comment>
<dbReference type="GO" id="GO:0003774">
    <property type="term" value="F:cytoskeletal motor activity"/>
    <property type="evidence" value="ECO:0007669"/>
    <property type="project" value="InterPro"/>
</dbReference>
<dbReference type="SUPFAM" id="SSF103039">
    <property type="entry name" value="CheC-like"/>
    <property type="match status" value="1"/>
</dbReference>
<dbReference type="PANTHER" id="PTHR30034:SF6">
    <property type="entry name" value="YOP PROTEINS TRANSLOCATION PROTEIN Q"/>
    <property type="match status" value="1"/>
</dbReference>
<dbReference type="InterPro" id="IPR028976">
    <property type="entry name" value="CheC-like_sf"/>
</dbReference>
<dbReference type="InterPro" id="IPR036429">
    <property type="entry name" value="SpoA-like_sf"/>
</dbReference>
<evidence type="ECO:0000256" key="8">
    <source>
        <dbReference type="ARBA" id="ARBA00023136"/>
    </source>
</evidence>
<dbReference type="CDD" id="cd17908">
    <property type="entry name" value="FliM"/>
    <property type="match status" value="1"/>
</dbReference>
<dbReference type="STRING" id="520764.AN618_09910"/>
<feature type="domain" description="Flagellar motor switch protein FliN-like C-terminal" evidence="11">
    <location>
        <begin position="253"/>
        <end position="323"/>
    </location>
</feature>
<evidence type="ECO:0000313" key="12">
    <source>
        <dbReference type="EMBL" id="KXG77621.1"/>
    </source>
</evidence>
<keyword evidence="12" id="KW-0966">Cell projection</keyword>
<keyword evidence="5" id="KW-1003">Cell membrane</keyword>
<dbReference type="SUPFAM" id="SSF101801">
    <property type="entry name" value="Surface presentation of antigens (SPOA)"/>
    <property type="match status" value="1"/>
</dbReference>
<dbReference type="Gene3D" id="2.30.330.10">
    <property type="entry name" value="SpoA-like"/>
    <property type="match status" value="1"/>
</dbReference>
<comment type="subcellular location">
    <subcellularLocation>
        <location evidence="1">Bacterial flagellum basal body</location>
    </subcellularLocation>
    <subcellularLocation>
        <location evidence="2">Cell membrane</location>
        <topology evidence="2">Peripheral membrane protein</topology>
    </subcellularLocation>
</comment>
<dbReference type="OrthoDB" id="9806941at2"/>
<protein>
    <recommendedName>
        <fullName evidence="4 10">Flagellar motor switch protein FliM</fullName>
    </recommendedName>
</protein>
<keyword evidence="9" id="KW-0975">Bacterial flagellum</keyword>
<evidence type="ECO:0000313" key="13">
    <source>
        <dbReference type="Proteomes" id="UP000070427"/>
    </source>
</evidence>
<evidence type="ECO:0000259" key="11">
    <source>
        <dbReference type="Pfam" id="PF01052"/>
    </source>
</evidence>
<dbReference type="InterPro" id="IPR001689">
    <property type="entry name" value="Flag_FliM"/>
</dbReference>
<proteinExistence type="inferred from homology"/>
<comment type="similarity">
    <text evidence="3">Belongs to the FliM family.</text>
</comment>
<dbReference type="PANTHER" id="PTHR30034">
    <property type="entry name" value="FLAGELLAR MOTOR SWITCH PROTEIN FLIM"/>
    <property type="match status" value="1"/>
</dbReference>
<dbReference type="FunCoup" id="A0A140LAP6">
    <property type="interactions" value="86"/>
</dbReference>
<sequence>MAEILSQSEIDALINALKAGEIKAEEIKKEAYEKRIKVYDFRKPNKFSKEQLSTLHLIHENFARQLITYFSAQLRTLVQVNASSVDQMPYSEFISSIPNPSIIGIIDFQPLRGAIIFAMDTFLAFSIVERLLGGSGEYKDKPREPTEIESNILQRVYSKLAKLIKEAWQDILELDPVFDKLETNPQFVQLVSPNEAVALITINAKVGQTDGMINFCIPYIVIEPVMPKLSAKIWLSTSKREGGGSFTQMIAKKLERVSAEIRAEIGRAKISVRDFLNLDVGDVIQLDKRVNEEIDIFVHDILKYKGIMGKRNGRLAVRVTKVMSERDEANDG</sequence>
<keyword evidence="8" id="KW-0472">Membrane</keyword>
<evidence type="ECO:0000256" key="5">
    <source>
        <dbReference type="ARBA" id="ARBA00022475"/>
    </source>
</evidence>
<dbReference type="Proteomes" id="UP000070427">
    <property type="component" value="Unassembled WGS sequence"/>
</dbReference>
<evidence type="ECO:0000256" key="7">
    <source>
        <dbReference type="ARBA" id="ARBA00022779"/>
    </source>
</evidence>
<name>A0A140LAP6_9FIRM</name>
<reference evidence="12 13" key="1">
    <citation type="submission" date="2015-12" db="EMBL/GenBank/DDBJ databases">
        <title>Draft genome sequnece of Fervidicola ferrireducens strain Y170.</title>
        <authorList>
            <person name="Patel B.K."/>
        </authorList>
    </citation>
    <scope>NUCLEOTIDE SEQUENCE [LARGE SCALE GENOMIC DNA]</scope>
    <source>
        <strain evidence="12 13">Y170</strain>
    </source>
</reference>
<dbReference type="PIRSF" id="PIRSF002888">
    <property type="entry name" value="FliM"/>
    <property type="match status" value="1"/>
</dbReference>
<keyword evidence="6" id="KW-0145">Chemotaxis</keyword>
<dbReference type="EMBL" id="LOED01000009">
    <property type="protein sequence ID" value="KXG77621.1"/>
    <property type="molecule type" value="Genomic_DNA"/>
</dbReference>
<dbReference type="NCBIfam" id="TIGR01397">
    <property type="entry name" value="fliM_switch"/>
    <property type="match status" value="1"/>
</dbReference>